<comment type="caution">
    <text evidence="2">The sequence shown here is derived from an EMBL/GenBank/DDBJ whole genome shotgun (WGS) entry which is preliminary data.</text>
</comment>
<evidence type="ECO:0000313" key="2">
    <source>
        <dbReference type="EMBL" id="OKS87094.1"/>
    </source>
</evidence>
<evidence type="ECO:0000313" key="3">
    <source>
        <dbReference type="Proteomes" id="UP000186720"/>
    </source>
</evidence>
<keyword evidence="1" id="KW-0812">Transmembrane</keyword>
<dbReference type="AlphaFoldDB" id="A0A1Q5ZZ95"/>
<feature type="transmembrane region" description="Helical" evidence="1">
    <location>
        <begin position="72"/>
        <end position="90"/>
    </location>
</feature>
<evidence type="ECO:0000256" key="1">
    <source>
        <dbReference type="SAM" id="Phobius"/>
    </source>
</evidence>
<dbReference type="EMBL" id="MPPL01000001">
    <property type="protein sequence ID" value="OKS87094.1"/>
    <property type="molecule type" value="Genomic_DNA"/>
</dbReference>
<gene>
    <name evidence="2" type="ORF">RG47T_2553</name>
</gene>
<keyword evidence="3" id="KW-1185">Reference proteome</keyword>
<organism evidence="2 3">
    <name type="scientific">Mucilaginibacter polytrichastri</name>
    <dbReference type="NCBI Taxonomy" id="1302689"/>
    <lineage>
        <taxon>Bacteria</taxon>
        <taxon>Pseudomonadati</taxon>
        <taxon>Bacteroidota</taxon>
        <taxon>Sphingobacteriia</taxon>
        <taxon>Sphingobacteriales</taxon>
        <taxon>Sphingobacteriaceae</taxon>
        <taxon>Mucilaginibacter</taxon>
    </lineage>
</organism>
<keyword evidence="1" id="KW-0472">Membrane</keyword>
<feature type="transmembrane region" description="Helical" evidence="1">
    <location>
        <begin position="110"/>
        <end position="128"/>
    </location>
</feature>
<sequence>MLPRSFLSFAGFVAIIAGTFCPLLRPLRLFNWNIYDLNKPYGIIVLVIAIAGLIALIAKANTIVKATAWTSLILMVLLLLAAFMKVHTAFSFIPFKGISAALSRMIKFKWGWWVLFAGAVAALIGSRGREKNVQYQKL</sequence>
<proteinExistence type="predicted"/>
<dbReference type="STRING" id="1302689.RG47T_2553"/>
<accession>A0A1Q5ZZ95</accession>
<dbReference type="OrthoDB" id="799709at2"/>
<reference evidence="2 3" key="1">
    <citation type="submission" date="2016-11" db="EMBL/GenBank/DDBJ databases">
        <title>Whole Genome Sequencing of Mucilaginibacter polytrichastri RG4-7(T) isolated from the moss sample.</title>
        <authorList>
            <person name="Li Y."/>
        </authorList>
    </citation>
    <scope>NUCLEOTIDE SEQUENCE [LARGE SCALE GENOMIC DNA]</scope>
    <source>
        <strain evidence="2 3">RG4-7</strain>
    </source>
</reference>
<name>A0A1Q5ZZ95_9SPHI</name>
<keyword evidence="1" id="KW-1133">Transmembrane helix</keyword>
<dbReference type="RefSeq" id="WP_074489756.1">
    <property type="nucleotide sequence ID" value="NZ_FPAM01000005.1"/>
</dbReference>
<dbReference type="Proteomes" id="UP000186720">
    <property type="component" value="Unassembled WGS sequence"/>
</dbReference>
<feature type="transmembrane region" description="Helical" evidence="1">
    <location>
        <begin position="41"/>
        <end position="60"/>
    </location>
</feature>
<protein>
    <submittedName>
        <fullName evidence="2">Uncharacterized protein</fullName>
    </submittedName>
</protein>